<reference evidence="2" key="1">
    <citation type="submission" date="2012-09" db="EMBL/GenBank/DDBJ databases">
        <authorList>
            <person name="Martin A.A."/>
        </authorList>
    </citation>
    <scope>NUCLEOTIDE SEQUENCE</scope>
</reference>
<dbReference type="Proteomes" id="UP000035642">
    <property type="component" value="Unassembled WGS sequence"/>
</dbReference>
<dbReference type="WBParaSite" id="ACAC_0000368401-mRNA-1">
    <property type="protein sequence ID" value="ACAC_0000368401-mRNA-1"/>
    <property type="gene ID" value="ACAC_0000368401"/>
</dbReference>
<evidence type="ECO:0000313" key="2">
    <source>
        <dbReference type="Proteomes" id="UP000035642"/>
    </source>
</evidence>
<reference evidence="3" key="2">
    <citation type="submission" date="2017-02" db="UniProtKB">
        <authorList>
            <consortium name="WormBaseParasite"/>
        </authorList>
    </citation>
    <scope>IDENTIFICATION</scope>
</reference>
<dbReference type="AlphaFoldDB" id="A0A0K0D0U0"/>
<accession>A0A0K0D0U0</accession>
<proteinExistence type="predicted"/>
<keyword evidence="2" id="KW-1185">Reference proteome</keyword>
<protein>
    <submittedName>
        <fullName evidence="3">Neuropeptide</fullName>
    </submittedName>
</protein>
<feature type="signal peptide" evidence="1">
    <location>
        <begin position="1"/>
        <end position="16"/>
    </location>
</feature>
<evidence type="ECO:0000256" key="1">
    <source>
        <dbReference type="SAM" id="SignalP"/>
    </source>
</evidence>
<name>A0A0K0D0U0_ANGCA</name>
<sequence>MKITLLLFFATAVVQHDNTDLGSKMNEVKSFFSFGQESGRVKNAQTENRRGDRKWRITFPDISETVMKGPRERKDHEMEANQKLQETAAQPWDYSPYLGNSVSKLFSQRRSSRTLFKREIALGVFYYREMFKTQRIQGAMVDCV</sequence>
<keyword evidence="1" id="KW-0732">Signal</keyword>
<evidence type="ECO:0000313" key="3">
    <source>
        <dbReference type="WBParaSite" id="ACAC_0000368401-mRNA-1"/>
    </source>
</evidence>
<feature type="chain" id="PRO_5005326325" evidence="1">
    <location>
        <begin position="17"/>
        <end position="144"/>
    </location>
</feature>
<organism evidence="2 3">
    <name type="scientific">Angiostrongylus cantonensis</name>
    <name type="common">Rat lungworm</name>
    <dbReference type="NCBI Taxonomy" id="6313"/>
    <lineage>
        <taxon>Eukaryota</taxon>
        <taxon>Metazoa</taxon>
        <taxon>Ecdysozoa</taxon>
        <taxon>Nematoda</taxon>
        <taxon>Chromadorea</taxon>
        <taxon>Rhabditida</taxon>
        <taxon>Rhabditina</taxon>
        <taxon>Rhabditomorpha</taxon>
        <taxon>Strongyloidea</taxon>
        <taxon>Metastrongylidae</taxon>
        <taxon>Angiostrongylus</taxon>
    </lineage>
</organism>